<dbReference type="Proteomes" id="UP000007798">
    <property type="component" value="Unassembled WGS sequence"/>
</dbReference>
<keyword evidence="1" id="KW-0732">Signal</keyword>
<evidence type="ECO:0000313" key="3">
    <source>
        <dbReference type="Proteomes" id="UP000007798"/>
    </source>
</evidence>
<dbReference type="Pfam" id="PF06585">
    <property type="entry name" value="JHBP"/>
    <property type="match status" value="1"/>
</dbReference>
<proteinExistence type="predicted"/>
<keyword evidence="3" id="KW-1185">Reference proteome</keyword>
<dbReference type="HOGENOM" id="CLU_1062715_0_0_1"/>
<dbReference type="GO" id="GO:0005615">
    <property type="term" value="C:extracellular space"/>
    <property type="evidence" value="ECO:0007669"/>
    <property type="project" value="TreeGrafter"/>
</dbReference>
<dbReference type="Gene3D" id="3.15.10.30">
    <property type="entry name" value="Haemolymph juvenile hormone binding protein"/>
    <property type="match status" value="1"/>
</dbReference>
<dbReference type="eggNOG" id="ENOG502SB1B">
    <property type="taxonomic scope" value="Eukaryota"/>
</dbReference>
<sequence length="259" mass="28836">MSNHEYIKKALLVLALIYSSLAPAECAYEKEIQAFLEELRLRMCHPIPNLGLPQLDPLELGPASTSQDNKYLVDFTGSIEGFQLHGLSDFDLPEDALKIQTDYVRRSSINVTLPHTYFQSLYTAKGSLAYILNLSGDGNAETSLKDFSVLITFRLKAGVYLGITGLTIDFRLGGIHIDFPNLIEEQRVNDFFHDLINQIGVELLGDVWSYEQDTVIDKIQTIVNNFLGNYTLLDIIKIITGSGGEGTPIFDGVEPNCKD</sequence>
<organism evidence="2 3">
    <name type="scientific">Drosophila willistoni</name>
    <name type="common">Fruit fly</name>
    <dbReference type="NCBI Taxonomy" id="7260"/>
    <lineage>
        <taxon>Eukaryota</taxon>
        <taxon>Metazoa</taxon>
        <taxon>Ecdysozoa</taxon>
        <taxon>Arthropoda</taxon>
        <taxon>Hexapoda</taxon>
        <taxon>Insecta</taxon>
        <taxon>Pterygota</taxon>
        <taxon>Neoptera</taxon>
        <taxon>Endopterygota</taxon>
        <taxon>Diptera</taxon>
        <taxon>Brachycera</taxon>
        <taxon>Muscomorpha</taxon>
        <taxon>Ephydroidea</taxon>
        <taxon>Drosophilidae</taxon>
        <taxon>Drosophila</taxon>
        <taxon>Sophophora</taxon>
    </lineage>
</organism>
<dbReference type="AlphaFoldDB" id="B4NK81"/>
<dbReference type="PANTHER" id="PTHR11008">
    <property type="entry name" value="PROTEIN TAKEOUT-LIKE PROTEIN"/>
    <property type="match status" value="1"/>
</dbReference>
<evidence type="ECO:0000256" key="1">
    <source>
        <dbReference type="SAM" id="SignalP"/>
    </source>
</evidence>
<dbReference type="SMR" id="B4NK81"/>
<dbReference type="InterPro" id="IPR010562">
    <property type="entry name" value="Haemolymph_juvenile_hormone-bd"/>
</dbReference>
<accession>B4NK81</accession>
<evidence type="ECO:0000313" key="2">
    <source>
        <dbReference type="EMBL" id="EDW85123.1"/>
    </source>
</evidence>
<protein>
    <submittedName>
        <fullName evidence="2">Uncharacterized protein</fullName>
    </submittedName>
</protein>
<dbReference type="FunCoup" id="B4NK81">
    <property type="interactions" value="19"/>
</dbReference>
<feature type="signal peptide" evidence="1">
    <location>
        <begin position="1"/>
        <end position="26"/>
    </location>
</feature>
<dbReference type="OrthoDB" id="6380971at2759"/>
<dbReference type="EMBL" id="CH964272">
    <property type="protein sequence ID" value="EDW85123.1"/>
    <property type="molecule type" value="Genomic_DNA"/>
</dbReference>
<dbReference type="SMART" id="SM00700">
    <property type="entry name" value="JHBP"/>
    <property type="match status" value="1"/>
</dbReference>
<dbReference type="InParanoid" id="B4NK81"/>
<dbReference type="InterPro" id="IPR038606">
    <property type="entry name" value="To_sf"/>
</dbReference>
<dbReference type="OMA" id="VEPDCKP"/>
<dbReference type="PhylomeDB" id="B4NK81"/>
<reference evidence="2 3" key="1">
    <citation type="journal article" date="2007" name="Nature">
        <title>Evolution of genes and genomes on the Drosophila phylogeny.</title>
        <authorList>
            <consortium name="Drosophila 12 Genomes Consortium"/>
            <person name="Clark A.G."/>
            <person name="Eisen M.B."/>
            <person name="Smith D.R."/>
            <person name="Bergman C.M."/>
            <person name="Oliver B."/>
            <person name="Markow T.A."/>
            <person name="Kaufman T.C."/>
            <person name="Kellis M."/>
            <person name="Gelbart W."/>
            <person name="Iyer V.N."/>
            <person name="Pollard D.A."/>
            <person name="Sackton T.B."/>
            <person name="Larracuente A.M."/>
            <person name="Singh N.D."/>
            <person name="Abad J.P."/>
            <person name="Abt D.N."/>
            <person name="Adryan B."/>
            <person name="Aguade M."/>
            <person name="Akashi H."/>
            <person name="Anderson W.W."/>
            <person name="Aquadro C.F."/>
            <person name="Ardell D.H."/>
            <person name="Arguello R."/>
            <person name="Artieri C.G."/>
            <person name="Barbash D.A."/>
            <person name="Barker D."/>
            <person name="Barsanti P."/>
            <person name="Batterham P."/>
            <person name="Batzoglou S."/>
            <person name="Begun D."/>
            <person name="Bhutkar A."/>
            <person name="Blanco E."/>
            <person name="Bosak S.A."/>
            <person name="Bradley R.K."/>
            <person name="Brand A.D."/>
            <person name="Brent M.R."/>
            <person name="Brooks A.N."/>
            <person name="Brown R.H."/>
            <person name="Butlin R.K."/>
            <person name="Caggese C."/>
            <person name="Calvi B.R."/>
            <person name="Bernardo de Carvalho A."/>
            <person name="Caspi A."/>
            <person name="Castrezana S."/>
            <person name="Celniker S.E."/>
            <person name="Chang J.L."/>
            <person name="Chapple C."/>
            <person name="Chatterji S."/>
            <person name="Chinwalla A."/>
            <person name="Civetta A."/>
            <person name="Clifton S.W."/>
            <person name="Comeron J.M."/>
            <person name="Costello J.C."/>
            <person name="Coyne J.A."/>
            <person name="Daub J."/>
            <person name="David R.G."/>
            <person name="Delcher A.L."/>
            <person name="Delehaunty K."/>
            <person name="Do C.B."/>
            <person name="Ebling H."/>
            <person name="Edwards K."/>
            <person name="Eickbush T."/>
            <person name="Evans J.D."/>
            <person name="Filipski A."/>
            <person name="Findeiss S."/>
            <person name="Freyhult E."/>
            <person name="Fulton L."/>
            <person name="Fulton R."/>
            <person name="Garcia A.C."/>
            <person name="Gardiner A."/>
            <person name="Garfield D.A."/>
            <person name="Garvin B.E."/>
            <person name="Gibson G."/>
            <person name="Gilbert D."/>
            <person name="Gnerre S."/>
            <person name="Godfrey J."/>
            <person name="Good R."/>
            <person name="Gotea V."/>
            <person name="Gravely B."/>
            <person name="Greenberg A.J."/>
            <person name="Griffiths-Jones S."/>
            <person name="Gross S."/>
            <person name="Guigo R."/>
            <person name="Gustafson E.A."/>
            <person name="Haerty W."/>
            <person name="Hahn M.W."/>
            <person name="Halligan D.L."/>
            <person name="Halpern A.L."/>
            <person name="Halter G.M."/>
            <person name="Han M.V."/>
            <person name="Heger A."/>
            <person name="Hillier L."/>
            <person name="Hinrichs A.S."/>
            <person name="Holmes I."/>
            <person name="Hoskins R.A."/>
            <person name="Hubisz M.J."/>
            <person name="Hultmark D."/>
            <person name="Huntley M.A."/>
            <person name="Jaffe D.B."/>
            <person name="Jagadeeshan S."/>
            <person name="Jeck W.R."/>
            <person name="Johnson J."/>
            <person name="Jones C.D."/>
            <person name="Jordan W.C."/>
            <person name="Karpen G.H."/>
            <person name="Kataoka E."/>
            <person name="Keightley P.D."/>
            <person name="Kheradpour P."/>
            <person name="Kirkness E.F."/>
            <person name="Koerich L.B."/>
            <person name="Kristiansen K."/>
            <person name="Kudrna D."/>
            <person name="Kulathinal R.J."/>
            <person name="Kumar S."/>
            <person name="Kwok R."/>
            <person name="Lander E."/>
            <person name="Langley C.H."/>
            <person name="Lapoint R."/>
            <person name="Lazzaro B.P."/>
            <person name="Lee S.J."/>
            <person name="Levesque L."/>
            <person name="Li R."/>
            <person name="Lin C.F."/>
            <person name="Lin M.F."/>
            <person name="Lindblad-Toh K."/>
            <person name="Llopart A."/>
            <person name="Long M."/>
            <person name="Low L."/>
            <person name="Lozovsky E."/>
            <person name="Lu J."/>
            <person name="Luo M."/>
            <person name="Machado C.A."/>
            <person name="Makalowski W."/>
            <person name="Marzo M."/>
            <person name="Matsuda M."/>
            <person name="Matzkin L."/>
            <person name="McAllister B."/>
            <person name="McBride C.S."/>
            <person name="McKernan B."/>
            <person name="McKernan K."/>
            <person name="Mendez-Lago M."/>
            <person name="Minx P."/>
            <person name="Mollenhauer M.U."/>
            <person name="Montooth K."/>
            <person name="Mount S.M."/>
            <person name="Mu X."/>
            <person name="Myers E."/>
            <person name="Negre B."/>
            <person name="Newfeld S."/>
            <person name="Nielsen R."/>
            <person name="Noor M.A."/>
            <person name="O'Grady P."/>
            <person name="Pachter L."/>
            <person name="Papaceit M."/>
            <person name="Parisi M.J."/>
            <person name="Parisi M."/>
            <person name="Parts L."/>
            <person name="Pedersen J.S."/>
            <person name="Pesole G."/>
            <person name="Phillippy A.M."/>
            <person name="Ponting C.P."/>
            <person name="Pop M."/>
            <person name="Porcelli D."/>
            <person name="Powell J.R."/>
            <person name="Prohaska S."/>
            <person name="Pruitt K."/>
            <person name="Puig M."/>
            <person name="Quesneville H."/>
            <person name="Ram K.R."/>
            <person name="Rand D."/>
            <person name="Rasmussen M.D."/>
            <person name="Reed L.K."/>
            <person name="Reenan R."/>
            <person name="Reily A."/>
            <person name="Remington K.A."/>
            <person name="Rieger T.T."/>
            <person name="Ritchie M.G."/>
            <person name="Robin C."/>
            <person name="Rogers Y.H."/>
            <person name="Rohde C."/>
            <person name="Rozas J."/>
            <person name="Rubenfield M.J."/>
            <person name="Ruiz A."/>
            <person name="Russo S."/>
            <person name="Salzberg S.L."/>
            <person name="Sanchez-Gracia A."/>
            <person name="Saranga D.J."/>
            <person name="Sato H."/>
            <person name="Schaeffer S.W."/>
            <person name="Schatz M.C."/>
            <person name="Schlenke T."/>
            <person name="Schwartz R."/>
            <person name="Segarra C."/>
            <person name="Singh R.S."/>
            <person name="Sirot L."/>
            <person name="Sirota M."/>
            <person name="Sisneros N.B."/>
            <person name="Smith C.D."/>
            <person name="Smith T.F."/>
            <person name="Spieth J."/>
            <person name="Stage D.E."/>
            <person name="Stark A."/>
            <person name="Stephan W."/>
            <person name="Strausberg R.L."/>
            <person name="Strempel S."/>
            <person name="Sturgill D."/>
            <person name="Sutton G."/>
            <person name="Sutton G.G."/>
            <person name="Tao W."/>
            <person name="Teichmann S."/>
            <person name="Tobari Y.N."/>
            <person name="Tomimura Y."/>
            <person name="Tsolas J.M."/>
            <person name="Valente V.L."/>
            <person name="Venter E."/>
            <person name="Venter J.C."/>
            <person name="Vicario S."/>
            <person name="Vieira F.G."/>
            <person name="Vilella A.J."/>
            <person name="Villasante A."/>
            <person name="Walenz B."/>
            <person name="Wang J."/>
            <person name="Wasserman M."/>
            <person name="Watts T."/>
            <person name="Wilson D."/>
            <person name="Wilson R.K."/>
            <person name="Wing R.A."/>
            <person name="Wolfner M.F."/>
            <person name="Wong A."/>
            <person name="Wong G.K."/>
            <person name="Wu C.I."/>
            <person name="Wu G."/>
            <person name="Yamamoto D."/>
            <person name="Yang H.P."/>
            <person name="Yang S.P."/>
            <person name="Yorke J.A."/>
            <person name="Yoshida K."/>
            <person name="Zdobnov E."/>
            <person name="Zhang P."/>
            <person name="Zhang Y."/>
            <person name="Zimin A.V."/>
            <person name="Baldwin J."/>
            <person name="Abdouelleil A."/>
            <person name="Abdulkadir J."/>
            <person name="Abebe A."/>
            <person name="Abera B."/>
            <person name="Abreu J."/>
            <person name="Acer S.C."/>
            <person name="Aftuck L."/>
            <person name="Alexander A."/>
            <person name="An P."/>
            <person name="Anderson E."/>
            <person name="Anderson S."/>
            <person name="Arachi H."/>
            <person name="Azer M."/>
            <person name="Bachantsang P."/>
            <person name="Barry A."/>
            <person name="Bayul T."/>
            <person name="Berlin A."/>
            <person name="Bessette D."/>
            <person name="Bloom T."/>
            <person name="Blye J."/>
            <person name="Boguslavskiy L."/>
            <person name="Bonnet C."/>
            <person name="Boukhgalter B."/>
            <person name="Bourzgui I."/>
            <person name="Brown A."/>
            <person name="Cahill P."/>
            <person name="Channer S."/>
            <person name="Cheshatsang Y."/>
            <person name="Chuda L."/>
            <person name="Citroen M."/>
            <person name="Collymore A."/>
            <person name="Cooke P."/>
            <person name="Costello M."/>
            <person name="D'Aco K."/>
            <person name="Daza R."/>
            <person name="De Haan G."/>
            <person name="DeGray S."/>
            <person name="DeMaso C."/>
            <person name="Dhargay N."/>
            <person name="Dooley K."/>
            <person name="Dooley E."/>
            <person name="Doricent M."/>
            <person name="Dorje P."/>
            <person name="Dorjee K."/>
            <person name="Dupes A."/>
            <person name="Elong R."/>
            <person name="Falk J."/>
            <person name="Farina A."/>
            <person name="Faro S."/>
            <person name="Ferguson D."/>
            <person name="Fisher S."/>
            <person name="Foley C.D."/>
            <person name="Franke A."/>
            <person name="Friedrich D."/>
            <person name="Gadbois L."/>
            <person name="Gearin G."/>
            <person name="Gearin C.R."/>
            <person name="Giannoukos G."/>
            <person name="Goode T."/>
            <person name="Graham J."/>
            <person name="Grandbois E."/>
            <person name="Grewal S."/>
            <person name="Gyaltsen K."/>
            <person name="Hafez N."/>
            <person name="Hagos B."/>
            <person name="Hall J."/>
            <person name="Henson C."/>
            <person name="Hollinger A."/>
            <person name="Honan T."/>
            <person name="Huard M.D."/>
            <person name="Hughes L."/>
            <person name="Hurhula B."/>
            <person name="Husby M.E."/>
            <person name="Kamat A."/>
            <person name="Kanga B."/>
            <person name="Kashin S."/>
            <person name="Khazanovich D."/>
            <person name="Kisner P."/>
            <person name="Lance K."/>
            <person name="Lara M."/>
            <person name="Lee W."/>
            <person name="Lennon N."/>
            <person name="Letendre F."/>
            <person name="LeVine R."/>
            <person name="Lipovsky A."/>
            <person name="Liu X."/>
            <person name="Liu J."/>
            <person name="Liu S."/>
            <person name="Lokyitsang T."/>
            <person name="Lokyitsang Y."/>
            <person name="Lubonja R."/>
            <person name="Lui A."/>
            <person name="MacDonald P."/>
            <person name="Magnisalis V."/>
            <person name="Maru K."/>
            <person name="Matthews C."/>
            <person name="McCusker W."/>
            <person name="McDonough S."/>
            <person name="Mehta T."/>
            <person name="Meldrim J."/>
            <person name="Meneus L."/>
            <person name="Mihai O."/>
            <person name="Mihalev A."/>
            <person name="Mihova T."/>
            <person name="Mittelman R."/>
            <person name="Mlenga V."/>
            <person name="Montmayeur A."/>
            <person name="Mulrain L."/>
            <person name="Navidi A."/>
            <person name="Naylor J."/>
            <person name="Negash T."/>
            <person name="Nguyen T."/>
            <person name="Nguyen N."/>
            <person name="Nicol R."/>
            <person name="Norbu C."/>
            <person name="Norbu N."/>
            <person name="Novod N."/>
            <person name="O'Neill B."/>
            <person name="Osman S."/>
            <person name="Markiewicz E."/>
            <person name="Oyono O.L."/>
            <person name="Patti C."/>
            <person name="Phunkhang P."/>
            <person name="Pierre F."/>
            <person name="Priest M."/>
            <person name="Raghuraman S."/>
            <person name="Rege F."/>
            <person name="Reyes R."/>
            <person name="Rise C."/>
            <person name="Rogov P."/>
            <person name="Ross K."/>
            <person name="Ryan E."/>
            <person name="Settipalli S."/>
            <person name="Shea T."/>
            <person name="Sherpa N."/>
            <person name="Shi L."/>
            <person name="Shih D."/>
            <person name="Sparrow T."/>
            <person name="Spaulding J."/>
            <person name="Stalker J."/>
            <person name="Stange-Thomann N."/>
            <person name="Stavropoulos S."/>
            <person name="Stone C."/>
            <person name="Strader C."/>
            <person name="Tesfaye S."/>
            <person name="Thomson T."/>
            <person name="Thoulutsang Y."/>
            <person name="Thoulutsang D."/>
            <person name="Topham K."/>
            <person name="Topping I."/>
            <person name="Tsamla T."/>
            <person name="Vassiliev H."/>
            <person name="Vo A."/>
            <person name="Wangchuk T."/>
            <person name="Wangdi T."/>
            <person name="Weiand M."/>
            <person name="Wilkinson J."/>
            <person name="Wilson A."/>
            <person name="Yadav S."/>
            <person name="Young G."/>
            <person name="Yu Q."/>
            <person name="Zembek L."/>
            <person name="Zhong D."/>
            <person name="Zimmer A."/>
            <person name="Zwirko Z."/>
            <person name="Jaffe D.B."/>
            <person name="Alvarez P."/>
            <person name="Brockman W."/>
            <person name="Butler J."/>
            <person name="Chin C."/>
            <person name="Gnerre S."/>
            <person name="Grabherr M."/>
            <person name="Kleber M."/>
            <person name="Mauceli E."/>
            <person name="MacCallum I."/>
        </authorList>
    </citation>
    <scope>NUCLEOTIDE SEQUENCE [LARGE SCALE GENOMIC DNA]</scope>
    <source>
        <strain evidence="3">Tucson 14030-0811.24</strain>
    </source>
</reference>
<dbReference type="KEGG" id="dwi:6651744"/>
<dbReference type="PANTHER" id="PTHR11008:SF29">
    <property type="entry name" value="IP17226P"/>
    <property type="match status" value="1"/>
</dbReference>
<gene>
    <name evidence="2" type="primary">Dwil\GK14489</name>
    <name evidence="2" type="ORF">Dwil_GK14489</name>
</gene>
<name>B4NK81_DROWI</name>
<feature type="chain" id="PRO_5002816437" evidence="1">
    <location>
        <begin position="27"/>
        <end position="259"/>
    </location>
</feature>